<dbReference type="Pfam" id="PF04542">
    <property type="entry name" value="Sigma70_r2"/>
    <property type="match status" value="1"/>
</dbReference>
<sequence>MAGQADRVAPAGMVLVTGDELAEAVASVRGTVVAVLGPSGNGDVVEDVLQSTWESAWHSRERFDPDRGSLRTWVGTIARNRAVDHLRAVGRSRASQEALEASAVAREKTAVSMVMEDPAEAVVEALAAHREVAEVMRVVESVMESSEMTARALAVVLAFGDDVVAASEAMGVSVTALRQARRELVRCARVVRAAQEVARSGQAVTMRVLIGCLPDDGDAGDWARQVALACAQAGGRMEAVTVEDVMQATGFSHSTSRQYLAETRHLLRVATTVIRNERAEK</sequence>
<dbReference type="AlphaFoldDB" id="A0AAP3AG92"/>
<evidence type="ECO:0000256" key="4">
    <source>
        <dbReference type="ARBA" id="ARBA00023163"/>
    </source>
</evidence>
<proteinExistence type="predicted"/>
<reference evidence="6" key="1">
    <citation type="submission" date="2023-06" db="EMBL/GenBank/DDBJ databases">
        <title>lsaBGC provides a comprehensive framework for evolutionary analysis of biosynthetic gene clusters within focal taxa.</title>
        <authorList>
            <person name="Salamzade R."/>
            <person name="Sandstrom S."/>
            <person name="Kalan L.R."/>
        </authorList>
    </citation>
    <scope>NUCLEOTIDE SEQUENCE</scope>
    <source>
        <strain evidence="6">P3-SID899</strain>
    </source>
</reference>
<dbReference type="PANTHER" id="PTHR43133">
    <property type="entry name" value="RNA POLYMERASE ECF-TYPE SIGMA FACTO"/>
    <property type="match status" value="1"/>
</dbReference>
<dbReference type="InterPro" id="IPR013325">
    <property type="entry name" value="RNA_pol_sigma_r2"/>
</dbReference>
<name>A0AAP3AG92_MICLU</name>
<evidence type="ECO:0000256" key="3">
    <source>
        <dbReference type="ARBA" id="ARBA00023125"/>
    </source>
</evidence>
<accession>A0AAP3AG92</accession>
<evidence type="ECO:0000259" key="5">
    <source>
        <dbReference type="Pfam" id="PF04542"/>
    </source>
</evidence>
<feature type="domain" description="RNA polymerase sigma-70 region 2" evidence="5">
    <location>
        <begin position="39"/>
        <end position="90"/>
    </location>
</feature>
<evidence type="ECO:0000256" key="2">
    <source>
        <dbReference type="ARBA" id="ARBA00023082"/>
    </source>
</evidence>
<protein>
    <submittedName>
        <fullName evidence="6">RNA polymerase subunit sigma-70</fullName>
    </submittedName>
</protein>
<evidence type="ECO:0000313" key="6">
    <source>
        <dbReference type="EMBL" id="MCV7628611.1"/>
    </source>
</evidence>
<dbReference type="GO" id="GO:0016987">
    <property type="term" value="F:sigma factor activity"/>
    <property type="evidence" value="ECO:0007669"/>
    <property type="project" value="UniProtKB-KW"/>
</dbReference>
<dbReference type="Gene3D" id="1.10.1740.10">
    <property type="match status" value="1"/>
</dbReference>
<dbReference type="PANTHER" id="PTHR43133:SF8">
    <property type="entry name" value="RNA POLYMERASE SIGMA FACTOR HI_1459-RELATED"/>
    <property type="match status" value="1"/>
</dbReference>
<gene>
    <name evidence="6" type="ORF">M3A82_004545</name>
</gene>
<evidence type="ECO:0000313" key="7">
    <source>
        <dbReference type="Proteomes" id="UP001205867"/>
    </source>
</evidence>
<dbReference type="GO" id="GO:0006352">
    <property type="term" value="P:DNA-templated transcription initiation"/>
    <property type="evidence" value="ECO:0007669"/>
    <property type="project" value="InterPro"/>
</dbReference>
<evidence type="ECO:0000256" key="1">
    <source>
        <dbReference type="ARBA" id="ARBA00023015"/>
    </source>
</evidence>
<dbReference type="SUPFAM" id="SSF88946">
    <property type="entry name" value="Sigma2 domain of RNA polymerase sigma factors"/>
    <property type="match status" value="1"/>
</dbReference>
<keyword evidence="3" id="KW-0238">DNA-binding</keyword>
<keyword evidence="1" id="KW-0805">Transcription regulation</keyword>
<dbReference type="EMBL" id="JALXKZ020000006">
    <property type="protein sequence ID" value="MCV7628611.1"/>
    <property type="molecule type" value="Genomic_DNA"/>
</dbReference>
<dbReference type="Proteomes" id="UP001205867">
    <property type="component" value="Unassembled WGS sequence"/>
</dbReference>
<dbReference type="InterPro" id="IPR039425">
    <property type="entry name" value="RNA_pol_sigma-70-like"/>
</dbReference>
<dbReference type="GO" id="GO:0003677">
    <property type="term" value="F:DNA binding"/>
    <property type="evidence" value="ECO:0007669"/>
    <property type="project" value="UniProtKB-KW"/>
</dbReference>
<dbReference type="InterPro" id="IPR007627">
    <property type="entry name" value="RNA_pol_sigma70_r2"/>
</dbReference>
<keyword evidence="2" id="KW-0731">Sigma factor</keyword>
<organism evidence="6 7">
    <name type="scientific">Micrococcus luteus</name>
    <name type="common">Micrococcus lysodeikticus</name>
    <dbReference type="NCBI Taxonomy" id="1270"/>
    <lineage>
        <taxon>Bacteria</taxon>
        <taxon>Bacillati</taxon>
        <taxon>Actinomycetota</taxon>
        <taxon>Actinomycetes</taxon>
        <taxon>Micrococcales</taxon>
        <taxon>Micrococcaceae</taxon>
        <taxon>Micrococcus</taxon>
    </lineage>
</organism>
<keyword evidence="4" id="KW-0804">Transcription</keyword>
<comment type="caution">
    <text evidence="6">The sequence shown here is derived from an EMBL/GenBank/DDBJ whole genome shotgun (WGS) entry which is preliminary data.</text>
</comment>